<gene>
    <name evidence="3" type="ORF">EUX98_g3156</name>
</gene>
<keyword evidence="4" id="KW-1185">Reference proteome</keyword>
<dbReference type="Proteomes" id="UP000308730">
    <property type="component" value="Unassembled WGS sequence"/>
</dbReference>
<feature type="compositionally biased region" description="Basic and acidic residues" evidence="2">
    <location>
        <begin position="148"/>
        <end position="163"/>
    </location>
</feature>
<evidence type="ECO:0000256" key="1">
    <source>
        <dbReference type="SAM" id="Coils"/>
    </source>
</evidence>
<name>A0A4S4MX90_9APHY</name>
<keyword evidence="1" id="KW-0175">Coiled coil</keyword>
<dbReference type="EMBL" id="SGPM01000060">
    <property type="protein sequence ID" value="THH31024.1"/>
    <property type="molecule type" value="Genomic_DNA"/>
</dbReference>
<feature type="coiled-coil region" evidence="1">
    <location>
        <begin position="75"/>
        <end position="102"/>
    </location>
</feature>
<proteinExistence type="predicted"/>
<organism evidence="3 4">
    <name type="scientific">Antrodiella citrinella</name>
    <dbReference type="NCBI Taxonomy" id="2447956"/>
    <lineage>
        <taxon>Eukaryota</taxon>
        <taxon>Fungi</taxon>
        <taxon>Dikarya</taxon>
        <taxon>Basidiomycota</taxon>
        <taxon>Agaricomycotina</taxon>
        <taxon>Agaricomycetes</taxon>
        <taxon>Polyporales</taxon>
        <taxon>Steccherinaceae</taxon>
        <taxon>Antrodiella</taxon>
    </lineage>
</organism>
<feature type="region of interest" description="Disordered" evidence="2">
    <location>
        <begin position="148"/>
        <end position="171"/>
    </location>
</feature>
<evidence type="ECO:0000313" key="4">
    <source>
        <dbReference type="Proteomes" id="UP000308730"/>
    </source>
</evidence>
<comment type="caution">
    <text evidence="3">The sequence shown here is derived from an EMBL/GenBank/DDBJ whole genome shotgun (WGS) entry which is preliminary data.</text>
</comment>
<evidence type="ECO:0000313" key="3">
    <source>
        <dbReference type="EMBL" id="THH31024.1"/>
    </source>
</evidence>
<protein>
    <submittedName>
        <fullName evidence="3">Uncharacterized protein</fullName>
    </submittedName>
</protein>
<accession>A0A4S4MX90</accession>
<reference evidence="3 4" key="1">
    <citation type="submission" date="2019-02" db="EMBL/GenBank/DDBJ databases">
        <title>Genome sequencing of the rare red list fungi Antrodiella citrinella (Flaviporus citrinellus).</title>
        <authorList>
            <person name="Buettner E."/>
            <person name="Kellner H."/>
        </authorList>
    </citation>
    <scope>NUCLEOTIDE SEQUENCE [LARGE SCALE GENOMIC DNA]</scope>
    <source>
        <strain evidence="3 4">DSM 108506</strain>
    </source>
</reference>
<dbReference type="OrthoDB" id="2431475at2759"/>
<dbReference type="AlphaFoldDB" id="A0A4S4MX90"/>
<evidence type="ECO:0000256" key="2">
    <source>
        <dbReference type="SAM" id="MobiDB-lite"/>
    </source>
</evidence>
<sequence>MGSSVSNTVTDQDLDRHIAELILKEAKQKAEKYGKDGIQAYLPQAGWTDSNAPRPNKRFLSNIIRSTDDHNKTILRAQAEAAEEIRQERREQEKRDRKIRAEEAVEAERMRRLMGSSGSTRWVQNWERGWDAMLELIRLRREDKVEKKRMERLGISDKDDKKSSSSSVADRWGSNSLDIMEIEYKKKGSVREWDMGKEGF</sequence>
<dbReference type="PANTHER" id="PTHR40132:SF1">
    <property type="entry name" value="PRE-MRNA-SPLICING FACTOR 38B"/>
    <property type="match status" value="1"/>
</dbReference>
<dbReference type="PANTHER" id="PTHR40132">
    <property type="entry name" value="PRE-MRNA-SPLICING FACTOR 38B"/>
    <property type="match status" value="1"/>
</dbReference>